<reference evidence="1" key="1">
    <citation type="submission" date="2020-01" db="EMBL/GenBank/DDBJ databases">
        <authorList>
            <person name="Meier V. D."/>
            <person name="Meier V D."/>
        </authorList>
    </citation>
    <scope>NUCLEOTIDE SEQUENCE</scope>
    <source>
        <strain evidence="1">HLG_WM_MAG_05</strain>
    </source>
</reference>
<organism evidence="1">
    <name type="scientific">uncultured Sulfurovum sp</name>
    <dbReference type="NCBI Taxonomy" id="269237"/>
    <lineage>
        <taxon>Bacteria</taxon>
        <taxon>Pseudomonadati</taxon>
        <taxon>Campylobacterota</taxon>
        <taxon>Epsilonproteobacteria</taxon>
        <taxon>Campylobacterales</taxon>
        <taxon>Sulfurovaceae</taxon>
        <taxon>Sulfurovum</taxon>
        <taxon>environmental samples</taxon>
    </lineage>
</organism>
<dbReference type="AlphaFoldDB" id="A0A6S6T3G7"/>
<proteinExistence type="predicted"/>
<dbReference type="EMBL" id="CACVAU010000045">
    <property type="protein sequence ID" value="CAA6815331.1"/>
    <property type="molecule type" value="Genomic_DNA"/>
</dbReference>
<evidence type="ECO:0000313" key="1">
    <source>
        <dbReference type="EMBL" id="CAA6815331.1"/>
    </source>
</evidence>
<protein>
    <submittedName>
        <fullName evidence="1">Uncharacterized protein</fullName>
    </submittedName>
</protein>
<name>A0A6S6T3G7_9BACT</name>
<accession>A0A6S6T3G7</accession>
<sequence length="489" mass="56189">MTRLNFICEFKSDIVLHSSSNTEGKVDKFNYIAGSNFLGMVARAYPSFGTDAFEVFHSGKVRFLDGHIVENGEKTFHAPFSWFAPKGTTLSDAIENNELFNDHFITPSEYEAFIEKGIQLKQQRGSFIRQDGSVAKLNSNYRQKSAYDKGNRRSKDSAMFGYYALAKGTKWAFEVEMEDANYKNEIIKLLESSNRLGKSRSAEYGRVKIKFVDEKENSVAQVLNPIIIDEKSYIFIYAHSRLALMNDYGVNSYQPTISSLKLDEGCKIDWDKSQVRTSRYTPYVSIRHNRDPERLIIDKGSVITIKVQQDFDVEAYSKKVQKGLGLYLSEGHGQVIVNPAFLNLKKPSFQEAKEENLSENQKDSLGLISTWLEQQQKEEKLNYELLKEVKEFISKHNVKNKKAQWGQVRSLTRATINSDDLHKALFDKTEVNGHLKGFLLHGQAKDKWNSKLIEALRDRKLDDKYHDFIKILSIYAPKEDDKKEEKSDV</sequence>
<gene>
    <name evidence="1" type="ORF">HELGO_WM15848</name>
</gene>